<dbReference type="EMBL" id="BMJJ01000014">
    <property type="protein sequence ID" value="GGD38047.1"/>
    <property type="molecule type" value="Genomic_DNA"/>
</dbReference>
<dbReference type="AlphaFoldDB" id="A0A917DGE1"/>
<keyword evidence="3" id="KW-1185">Reference proteome</keyword>
<evidence type="ECO:0000256" key="1">
    <source>
        <dbReference type="SAM" id="MobiDB-lite"/>
    </source>
</evidence>
<feature type="region of interest" description="Disordered" evidence="1">
    <location>
        <begin position="45"/>
        <end position="72"/>
    </location>
</feature>
<reference evidence="2" key="1">
    <citation type="journal article" date="2014" name="Int. J. Syst. Evol. Microbiol.">
        <title>Complete genome sequence of Corynebacterium casei LMG S-19264T (=DSM 44701T), isolated from a smear-ripened cheese.</title>
        <authorList>
            <consortium name="US DOE Joint Genome Institute (JGI-PGF)"/>
            <person name="Walter F."/>
            <person name="Albersmeier A."/>
            <person name="Kalinowski J."/>
            <person name="Ruckert C."/>
        </authorList>
    </citation>
    <scope>NUCLEOTIDE SEQUENCE</scope>
    <source>
        <strain evidence="2">CGMCC 1.15493</strain>
    </source>
</reference>
<reference evidence="2" key="2">
    <citation type="submission" date="2020-09" db="EMBL/GenBank/DDBJ databases">
        <authorList>
            <person name="Sun Q."/>
            <person name="Zhou Y."/>
        </authorList>
    </citation>
    <scope>NUCLEOTIDE SEQUENCE</scope>
    <source>
        <strain evidence="2">CGMCC 1.15493</strain>
    </source>
</reference>
<evidence type="ECO:0000313" key="2">
    <source>
        <dbReference type="EMBL" id="GGD38047.1"/>
    </source>
</evidence>
<dbReference type="Proteomes" id="UP000613160">
    <property type="component" value="Unassembled WGS sequence"/>
</dbReference>
<sequence>MTTPLAIPSYIAIKGADEIGDVTTELLHTWDTILVGWRVSPARPKRKRRLRADPTSCWRAPTGSSRTPSLACGLRELRPD</sequence>
<evidence type="ECO:0000313" key="3">
    <source>
        <dbReference type="Proteomes" id="UP000613160"/>
    </source>
</evidence>
<protein>
    <submittedName>
        <fullName evidence="2">Uncharacterized protein</fullName>
    </submittedName>
</protein>
<organism evidence="2 3">
    <name type="scientific">Aureimonas glaciei</name>
    <dbReference type="NCBI Taxonomy" id="1776957"/>
    <lineage>
        <taxon>Bacteria</taxon>
        <taxon>Pseudomonadati</taxon>
        <taxon>Pseudomonadota</taxon>
        <taxon>Alphaproteobacteria</taxon>
        <taxon>Hyphomicrobiales</taxon>
        <taxon>Aurantimonadaceae</taxon>
        <taxon>Aureimonas</taxon>
    </lineage>
</organism>
<accession>A0A917DGE1</accession>
<name>A0A917DGE1_9HYPH</name>
<gene>
    <name evidence="2" type="ORF">GCM10011335_45950</name>
</gene>
<comment type="caution">
    <text evidence="2">The sequence shown here is derived from an EMBL/GenBank/DDBJ whole genome shotgun (WGS) entry which is preliminary data.</text>
</comment>
<proteinExistence type="predicted"/>